<evidence type="ECO:0000259" key="1">
    <source>
        <dbReference type="Pfam" id="PF01683"/>
    </source>
</evidence>
<accession>A0ABD3XAI2</accession>
<sequence length="87" mass="8778">TAEKICKDPNAVCTGGTCACGSNYYDDNGATRAGTCQPKLDLGSTCTLVTGDNVCKDANAACSNGKCTCASIYYDDNGATSAGTCQL</sequence>
<dbReference type="InterPro" id="IPR006149">
    <property type="entry name" value="EB_dom"/>
</dbReference>
<comment type="caution">
    <text evidence="2">The sequence shown here is derived from an EMBL/GenBank/DDBJ whole genome shotgun (WGS) entry which is preliminary data.</text>
</comment>
<evidence type="ECO:0000313" key="2">
    <source>
        <dbReference type="EMBL" id="KAL3881905.1"/>
    </source>
</evidence>
<feature type="non-terminal residue" evidence="2">
    <location>
        <position position="87"/>
    </location>
</feature>
<dbReference type="Proteomes" id="UP001634394">
    <property type="component" value="Unassembled WGS sequence"/>
</dbReference>
<gene>
    <name evidence="2" type="ORF">ACJMK2_028292</name>
</gene>
<evidence type="ECO:0000313" key="3">
    <source>
        <dbReference type="Proteomes" id="UP001634394"/>
    </source>
</evidence>
<keyword evidence="3" id="KW-1185">Reference proteome</keyword>
<feature type="domain" description="EB" evidence="1">
    <location>
        <begin position="33"/>
        <end position="78"/>
    </location>
</feature>
<name>A0ABD3XAI2_SINWO</name>
<feature type="non-terminal residue" evidence="2">
    <location>
        <position position="1"/>
    </location>
</feature>
<protein>
    <recommendedName>
        <fullName evidence="1">EB domain-containing protein</fullName>
    </recommendedName>
</protein>
<proteinExistence type="predicted"/>
<dbReference type="Pfam" id="PF01683">
    <property type="entry name" value="EB"/>
    <property type="match status" value="1"/>
</dbReference>
<reference evidence="2 3" key="1">
    <citation type="submission" date="2024-11" db="EMBL/GenBank/DDBJ databases">
        <title>Chromosome-level genome assembly of the freshwater bivalve Anodonta woodiana.</title>
        <authorList>
            <person name="Chen X."/>
        </authorList>
    </citation>
    <scope>NUCLEOTIDE SEQUENCE [LARGE SCALE GENOMIC DNA]</scope>
    <source>
        <strain evidence="2">MN2024</strain>
        <tissue evidence="2">Gills</tissue>
    </source>
</reference>
<dbReference type="AlphaFoldDB" id="A0ABD3XAI2"/>
<organism evidence="2 3">
    <name type="scientific">Sinanodonta woodiana</name>
    <name type="common">Chinese pond mussel</name>
    <name type="synonym">Anodonta woodiana</name>
    <dbReference type="NCBI Taxonomy" id="1069815"/>
    <lineage>
        <taxon>Eukaryota</taxon>
        <taxon>Metazoa</taxon>
        <taxon>Spiralia</taxon>
        <taxon>Lophotrochozoa</taxon>
        <taxon>Mollusca</taxon>
        <taxon>Bivalvia</taxon>
        <taxon>Autobranchia</taxon>
        <taxon>Heteroconchia</taxon>
        <taxon>Palaeoheterodonta</taxon>
        <taxon>Unionida</taxon>
        <taxon>Unionoidea</taxon>
        <taxon>Unionidae</taxon>
        <taxon>Unioninae</taxon>
        <taxon>Sinanodonta</taxon>
    </lineage>
</organism>
<dbReference type="EMBL" id="JBJQND010000003">
    <property type="protein sequence ID" value="KAL3881905.1"/>
    <property type="molecule type" value="Genomic_DNA"/>
</dbReference>